<dbReference type="NCBIfam" id="TIGR03696">
    <property type="entry name" value="Rhs_assc_core"/>
    <property type="match status" value="1"/>
</dbReference>
<dbReference type="PANTHER" id="PTHR32305">
    <property type="match status" value="1"/>
</dbReference>
<comment type="caution">
    <text evidence="2">The sequence shown here is derived from an EMBL/GenBank/DDBJ whole genome shotgun (WGS) entry which is preliminary data.</text>
</comment>
<evidence type="ECO:0000313" key="2">
    <source>
        <dbReference type="EMBL" id="MFB9057522.1"/>
    </source>
</evidence>
<organism evidence="2 3">
    <name type="scientific">Mariniflexile ostreae</name>
    <dbReference type="NCBI Taxonomy" id="1520892"/>
    <lineage>
        <taxon>Bacteria</taxon>
        <taxon>Pseudomonadati</taxon>
        <taxon>Bacteroidota</taxon>
        <taxon>Flavobacteriia</taxon>
        <taxon>Flavobacteriales</taxon>
        <taxon>Flavobacteriaceae</taxon>
        <taxon>Mariniflexile</taxon>
    </lineage>
</organism>
<dbReference type="InterPro" id="IPR022385">
    <property type="entry name" value="Rhs_assc_core"/>
</dbReference>
<sequence length="308" mass="34257">MEHIAFNSLFIGFLESLSPKNRFGEVLFEEHSSSFSSPYLFNGKELDRETNLSYYGARYYDAKVSLWLSVDPLAEKYPGISSYVYCLNNPIIFVDPDGRDAKVAIKGNTMTISTTIYVYGSGATKSNAALMQKNIMSAWSKDASGNTWQYKDASSGKTYDVVFDVTVEQYDASNQNSEPSLLSGRNNPFNTDNYVEIDNNSKRSFVRGGDEGTWRGKGRNGKTLSQDDSGPHEFGHIIGLPDRYTNGKGANKGWKGNIMAEPAMQGVVEQRDINKLAAPLVKEYNESLTKTVNDKLGTNLEYETKIDP</sequence>
<dbReference type="Proteomes" id="UP001589585">
    <property type="component" value="Unassembled WGS sequence"/>
</dbReference>
<dbReference type="EMBL" id="JBHMFC010000077">
    <property type="protein sequence ID" value="MFB9057522.1"/>
    <property type="molecule type" value="Genomic_DNA"/>
</dbReference>
<dbReference type="PANTHER" id="PTHR32305:SF15">
    <property type="entry name" value="PROTEIN RHSA-RELATED"/>
    <property type="match status" value="1"/>
</dbReference>
<evidence type="ECO:0000256" key="1">
    <source>
        <dbReference type="SAM" id="MobiDB-lite"/>
    </source>
</evidence>
<dbReference type="InterPro" id="IPR050708">
    <property type="entry name" value="T6SS_VgrG/RHS"/>
</dbReference>
<accession>A0ABV5FDH6</accession>
<gene>
    <name evidence="2" type="ORF">ACFFU9_12300</name>
</gene>
<name>A0ABV5FDH6_9FLAO</name>
<feature type="region of interest" description="Disordered" evidence="1">
    <location>
        <begin position="207"/>
        <end position="231"/>
    </location>
</feature>
<protein>
    <submittedName>
        <fullName evidence="2">RHS repeat-associated core domain-containing protein</fullName>
    </submittedName>
</protein>
<proteinExistence type="predicted"/>
<evidence type="ECO:0000313" key="3">
    <source>
        <dbReference type="Proteomes" id="UP001589585"/>
    </source>
</evidence>
<dbReference type="RefSeq" id="WP_379861756.1">
    <property type="nucleotide sequence ID" value="NZ_JBHMFC010000077.1"/>
</dbReference>
<keyword evidence="3" id="KW-1185">Reference proteome</keyword>
<dbReference type="Gene3D" id="2.180.10.10">
    <property type="entry name" value="RHS repeat-associated core"/>
    <property type="match status" value="1"/>
</dbReference>
<reference evidence="2 3" key="1">
    <citation type="submission" date="2024-09" db="EMBL/GenBank/DDBJ databases">
        <authorList>
            <person name="Sun Q."/>
            <person name="Mori K."/>
        </authorList>
    </citation>
    <scope>NUCLEOTIDE SEQUENCE [LARGE SCALE GENOMIC DNA]</scope>
    <source>
        <strain evidence="2 3">CECT 8622</strain>
    </source>
</reference>